<dbReference type="Proteomes" id="UP000189703">
    <property type="component" value="Unplaced"/>
</dbReference>
<dbReference type="GeneID" id="104604036"/>
<dbReference type="PANTHER" id="PTHR45669">
    <property type="entry name" value="GLUTAREDOXIN DOMAIN-CONTAINING CYSTEINE-RICH PROTEIN CG12206-RELATED"/>
    <property type="match status" value="1"/>
</dbReference>
<name>A0A1U8AG34_NELNU</name>
<dbReference type="Pfam" id="PF00462">
    <property type="entry name" value="Glutaredoxin"/>
    <property type="match status" value="1"/>
</dbReference>
<dbReference type="InterPro" id="IPR036249">
    <property type="entry name" value="Thioredoxin-like_sf"/>
</dbReference>
<proteinExistence type="predicted"/>
<feature type="compositionally biased region" description="Basic and acidic residues" evidence="1">
    <location>
        <begin position="96"/>
        <end position="113"/>
    </location>
</feature>
<dbReference type="FunCoup" id="A0A1U8AG34">
    <property type="interactions" value="307"/>
</dbReference>
<dbReference type="Gene3D" id="3.40.30.10">
    <property type="entry name" value="Glutaredoxin"/>
    <property type="match status" value="1"/>
</dbReference>
<gene>
    <name evidence="4" type="primary">LOC104604036</name>
</gene>
<dbReference type="GO" id="GO:0051017">
    <property type="term" value="P:actin filament bundle assembly"/>
    <property type="evidence" value="ECO:0000318"/>
    <property type="project" value="GO_Central"/>
</dbReference>
<feature type="region of interest" description="Disordered" evidence="1">
    <location>
        <begin position="191"/>
        <end position="221"/>
    </location>
</feature>
<dbReference type="KEGG" id="nnu:104604036"/>
<evidence type="ECO:0000256" key="1">
    <source>
        <dbReference type="SAM" id="MobiDB-lite"/>
    </source>
</evidence>
<dbReference type="Pfam" id="PF23733">
    <property type="entry name" value="GRXCR1-2_C"/>
    <property type="match status" value="1"/>
</dbReference>
<feature type="compositionally biased region" description="Polar residues" evidence="1">
    <location>
        <begin position="38"/>
        <end position="47"/>
    </location>
</feature>
<evidence type="ECO:0000313" key="3">
    <source>
        <dbReference type="Proteomes" id="UP000189703"/>
    </source>
</evidence>
<dbReference type="PANTHER" id="PTHR45669:SF7">
    <property type="entry name" value="F1N19.7"/>
    <property type="match status" value="1"/>
</dbReference>
<dbReference type="AlphaFoldDB" id="A0A1U8AG34"/>
<dbReference type="OrthoDB" id="423313at2759"/>
<dbReference type="GO" id="GO:0005884">
    <property type="term" value="C:actin filament"/>
    <property type="evidence" value="ECO:0000318"/>
    <property type="project" value="GO_Central"/>
</dbReference>
<dbReference type="SUPFAM" id="SSF52833">
    <property type="entry name" value="Thioredoxin-like"/>
    <property type="match status" value="1"/>
</dbReference>
<dbReference type="OMA" id="NAIQEPW"/>
<feature type="compositionally biased region" description="Basic and acidic residues" evidence="1">
    <location>
        <begin position="206"/>
        <end position="218"/>
    </location>
</feature>
<feature type="region of interest" description="Disordered" evidence="1">
    <location>
        <begin position="35"/>
        <end position="55"/>
    </location>
</feature>
<dbReference type="CDD" id="cd03031">
    <property type="entry name" value="GRX_GRX_like"/>
    <property type="match status" value="1"/>
</dbReference>
<dbReference type="InParanoid" id="A0A1U8AG34"/>
<organism evidence="3 4">
    <name type="scientific">Nelumbo nucifera</name>
    <name type="common">Sacred lotus</name>
    <dbReference type="NCBI Taxonomy" id="4432"/>
    <lineage>
        <taxon>Eukaryota</taxon>
        <taxon>Viridiplantae</taxon>
        <taxon>Streptophyta</taxon>
        <taxon>Embryophyta</taxon>
        <taxon>Tracheophyta</taxon>
        <taxon>Spermatophyta</taxon>
        <taxon>Magnoliopsida</taxon>
        <taxon>Proteales</taxon>
        <taxon>Nelumbonaceae</taxon>
        <taxon>Nelumbo</taxon>
    </lineage>
</organism>
<feature type="region of interest" description="Disordered" evidence="1">
    <location>
        <begin position="83"/>
        <end position="175"/>
    </location>
</feature>
<feature type="domain" description="Glutaredoxin" evidence="2">
    <location>
        <begin position="229"/>
        <end position="294"/>
    </location>
</feature>
<accession>A0A1U8AG34</accession>
<dbReference type="GO" id="GO:0051015">
    <property type="term" value="F:actin filament binding"/>
    <property type="evidence" value="ECO:0000318"/>
    <property type="project" value="GO_Central"/>
</dbReference>
<dbReference type="eggNOG" id="KOG2824">
    <property type="taxonomic scope" value="Eukaryota"/>
</dbReference>
<keyword evidence="3" id="KW-1185">Reference proteome</keyword>
<dbReference type="InterPro" id="IPR002109">
    <property type="entry name" value="Glutaredoxin"/>
</dbReference>
<reference evidence="4" key="1">
    <citation type="submission" date="2025-08" db="UniProtKB">
        <authorList>
            <consortium name="RefSeq"/>
        </authorList>
    </citation>
    <scope>IDENTIFICATION</scope>
</reference>
<dbReference type="PROSITE" id="PS51354">
    <property type="entry name" value="GLUTAREDOXIN_2"/>
    <property type="match status" value="1"/>
</dbReference>
<sequence length="371" mass="40901">MGCTSSKRIEADVYRPAPTSFALFDINAIEEPWLITGDKQQQQPQEKTGTHVPASILEKLDKFELASNGPHSWSEVSKALEDLKPTLDPQKPLATKADHDVVSPKAKVEDSTRASKPPPRKSQSFHTVEELDPKAKLPSKPTQLKKTESMAELQRTEFSNAESRPASKPAVDSAGFRPLRENAFIVRDRMEREREGRTSGGVDGSARSRWDPLSEYPEKCPPGGADSAVLYTTTLGGVRRTFEDCNRARSVLEAQQVDIDERDVSLHGEFLNELKELVGEECSVPRLFVKGRYIGGIDKVVELNESGRLGKLLKWAGIVRGVGRRACEGCGGARFVPCLECGGSCKVLIEDKKERCSKCNENGLVQCPLCH</sequence>
<dbReference type="RefSeq" id="XP_010266554.1">
    <property type="nucleotide sequence ID" value="XM_010268252.2"/>
</dbReference>
<protein>
    <submittedName>
        <fullName evidence="4">Glutaredoxin domain-containing cysteine-rich protein CG12206</fullName>
    </submittedName>
</protein>
<evidence type="ECO:0000259" key="2">
    <source>
        <dbReference type="Pfam" id="PF00462"/>
    </source>
</evidence>
<evidence type="ECO:0000313" key="4">
    <source>
        <dbReference type="RefSeq" id="XP_010266554.1"/>
    </source>
</evidence>